<feature type="transmembrane region" description="Helical" evidence="9">
    <location>
        <begin position="78"/>
        <end position="98"/>
    </location>
</feature>
<proteinExistence type="predicted"/>
<feature type="transmembrane region" description="Helical" evidence="9">
    <location>
        <begin position="670"/>
        <end position="691"/>
    </location>
</feature>
<dbReference type="InterPro" id="IPR023298">
    <property type="entry name" value="ATPase_P-typ_TM_dom_sf"/>
</dbReference>
<dbReference type="InterPro" id="IPR023214">
    <property type="entry name" value="HAD_sf"/>
</dbReference>
<evidence type="ECO:0000313" key="12">
    <source>
        <dbReference type="Proteomes" id="UP001595821"/>
    </source>
</evidence>
<feature type="domain" description="Cation-transporting P-type ATPase N-terminal" evidence="10">
    <location>
        <begin position="4"/>
        <end position="75"/>
    </location>
</feature>
<dbReference type="Proteomes" id="UP001595821">
    <property type="component" value="Unassembled WGS sequence"/>
</dbReference>
<feature type="transmembrane region" description="Helical" evidence="9">
    <location>
        <begin position="768"/>
        <end position="787"/>
    </location>
</feature>
<evidence type="ECO:0000256" key="3">
    <source>
        <dbReference type="ARBA" id="ARBA00022692"/>
    </source>
</evidence>
<dbReference type="Gene3D" id="2.70.150.10">
    <property type="entry name" value="Calcium-transporting ATPase, cytoplasmic transduction domain A"/>
    <property type="match status" value="1"/>
</dbReference>
<comment type="subcellular location">
    <subcellularLocation>
        <location evidence="1">Cell membrane</location>
        <topology evidence="1">Multi-pass membrane protein</topology>
    </subcellularLocation>
</comment>
<dbReference type="SUPFAM" id="SSF81665">
    <property type="entry name" value="Calcium ATPase, transmembrane domain M"/>
    <property type="match status" value="1"/>
</dbReference>
<dbReference type="RefSeq" id="WP_322987052.1">
    <property type="nucleotide sequence ID" value="NZ_CP095398.1"/>
</dbReference>
<dbReference type="PRINTS" id="PR00119">
    <property type="entry name" value="CATATPASE"/>
</dbReference>
<dbReference type="InterPro" id="IPR006068">
    <property type="entry name" value="ATPase_P-typ_cation-transptr_C"/>
</dbReference>
<dbReference type="AlphaFoldDB" id="A0ABD5P195"/>
<dbReference type="SFLD" id="SFLDF00027">
    <property type="entry name" value="p-type_atpase"/>
    <property type="match status" value="1"/>
</dbReference>
<dbReference type="SFLD" id="SFLDS00003">
    <property type="entry name" value="Haloacid_Dehalogenase"/>
    <property type="match status" value="1"/>
</dbReference>
<keyword evidence="6" id="KW-1278">Translocase</keyword>
<dbReference type="SUPFAM" id="SSF81660">
    <property type="entry name" value="Metal cation-transporting ATPase, ATP-binding domain N"/>
    <property type="match status" value="1"/>
</dbReference>
<dbReference type="PRINTS" id="PR00120">
    <property type="entry name" value="HATPASE"/>
</dbReference>
<dbReference type="InterPro" id="IPR023299">
    <property type="entry name" value="ATPase_P-typ_cyto_dom_N"/>
</dbReference>
<accession>A0ABD5P195</accession>
<feature type="transmembrane region" description="Helical" evidence="9">
    <location>
        <begin position="255"/>
        <end position="276"/>
    </location>
</feature>
<dbReference type="Gene3D" id="3.40.1110.10">
    <property type="entry name" value="Calcium-transporting ATPase, cytoplasmic domain N"/>
    <property type="match status" value="1"/>
</dbReference>
<evidence type="ECO:0000259" key="10">
    <source>
        <dbReference type="SMART" id="SM00831"/>
    </source>
</evidence>
<evidence type="ECO:0000256" key="4">
    <source>
        <dbReference type="ARBA" id="ARBA00022741"/>
    </source>
</evidence>
<keyword evidence="2" id="KW-1003">Cell membrane</keyword>
<keyword evidence="8 9" id="KW-0472">Membrane</keyword>
<dbReference type="InterPro" id="IPR036412">
    <property type="entry name" value="HAD-like_sf"/>
</dbReference>
<dbReference type="Pfam" id="PF13246">
    <property type="entry name" value="Cation_ATPase"/>
    <property type="match status" value="1"/>
</dbReference>
<name>A0ABD5P195_9EURY</name>
<protein>
    <submittedName>
        <fullName evidence="11">Cation-transporting P-type ATPase</fullName>
    </submittedName>
</protein>
<dbReference type="InterPro" id="IPR004014">
    <property type="entry name" value="ATPase_P-typ_cation-transptr_N"/>
</dbReference>
<dbReference type="Pfam" id="PF00690">
    <property type="entry name" value="Cation_ATPase_N"/>
    <property type="match status" value="1"/>
</dbReference>
<keyword evidence="3 9" id="KW-0812">Transmembrane</keyword>
<dbReference type="InterPro" id="IPR008250">
    <property type="entry name" value="ATPase_P-typ_transduc_dom_A_sf"/>
</dbReference>
<feature type="transmembrane region" description="Helical" evidence="9">
    <location>
        <begin position="227"/>
        <end position="249"/>
    </location>
</feature>
<dbReference type="SMART" id="SM00831">
    <property type="entry name" value="Cation_ATPase_N"/>
    <property type="match status" value="1"/>
</dbReference>
<dbReference type="Gene3D" id="1.20.1110.10">
    <property type="entry name" value="Calcium-transporting ATPase, transmembrane domain"/>
    <property type="match status" value="1"/>
</dbReference>
<dbReference type="GeneID" id="71856284"/>
<evidence type="ECO:0000256" key="9">
    <source>
        <dbReference type="SAM" id="Phobius"/>
    </source>
</evidence>
<feature type="transmembrane region" description="Helical" evidence="9">
    <location>
        <begin position="842"/>
        <end position="859"/>
    </location>
</feature>
<feature type="transmembrane region" description="Helical" evidence="9">
    <location>
        <begin position="808"/>
        <end position="830"/>
    </location>
</feature>
<dbReference type="SFLD" id="SFLDG00002">
    <property type="entry name" value="C1.7:_P-type_atpase_like"/>
    <property type="match status" value="1"/>
</dbReference>
<reference evidence="11 12" key="1">
    <citation type="journal article" date="2014" name="Int. J. Syst. Evol. Microbiol.">
        <title>Complete genome sequence of Corynebacterium casei LMG S-19264T (=DSM 44701T), isolated from a smear-ripened cheese.</title>
        <authorList>
            <consortium name="US DOE Joint Genome Institute (JGI-PGF)"/>
            <person name="Walter F."/>
            <person name="Albersmeier A."/>
            <person name="Kalinowski J."/>
            <person name="Ruckert C."/>
        </authorList>
    </citation>
    <scope>NUCLEOTIDE SEQUENCE [LARGE SCALE GENOMIC DNA]</scope>
    <source>
        <strain evidence="11 12">IBRC-M 10912</strain>
    </source>
</reference>
<dbReference type="InterPro" id="IPR050510">
    <property type="entry name" value="Cation_transp_ATPase_P-type"/>
</dbReference>
<dbReference type="SUPFAM" id="SSF81653">
    <property type="entry name" value="Calcium ATPase, transduction domain A"/>
    <property type="match status" value="1"/>
</dbReference>
<evidence type="ECO:0000256" key="6">
    <source>
        <dbReference type="ARBA" id="ARBA00022967"/>
    </source>
</evidence>
<comment type="caution">
    <text evidence="11">The sequence shown here is derived from an EMBL/GenBank/DDBJ whole genome shotgun (WGS) entry which is preliminary data.</text>
</comment>
<dbReference type="InterPro" id="IPR001757">
    <property type="entry name" value="P_typ_ATPase"/>
</dbReference>
<dbReference type="PANTHER" id="PTHR43294">
    <property type="entry name" value="SODIUM/POTASSIUM-TRANSPORTING ATPASE SUBUNIT ALPHA"/>
    <property type="match status" value="1"/>
</dbReference>
<dbReference type="PROSITE" id="PS00154">
    <property type="entry name" value="ATPASE_E1_E2"/>
    <property type="match status" value="1"/>
</dbReference>
<dbReference type="NCBIfam" id="TIGR01494">
    <property type="entry name" value="ATPase_P-type"/>
    <property type="match status" value="2"/>
</dbReference>
<evidence type="ECO:0000256" key="8">
    <source>
        <dbReference type="ARBA" id="ARBA00023136"/>
    </source>
</evidence>
<dbReference type="SUPFAM" id="SSF56784">
    <property type="entry name" value="HAD-like"/>
    <property type="match status" value="1"/>
</dbReference>
<feature type="transmembrane region" description="Helical" evidence="9">
    <location>
        <begin position="50"/>
        <end position="72"/>
    </location>
</feature>
<dbReference type="Gene3D" id="3.40.50.1000">
    <property type="entry name" value="HAD superfamily/HAD-like"/>
    <property type="match status" value="1"/>
</dbReference>
<evidence type="ECO:0000256" key="2">
    <source>
        <dbReference type="ARBA" id="ARBA00022475"/>
    </source>
</evidence>
<dbReference type="Pfam" id="PF00689">
    <property type="entry name" value="Cation_ATPase_C"/>
    <property type="match status" value="1"/>
</dbReference>
<sequence>MGFRWMDRNPVDSRTLRRVRGLTAREVDERLRRDGPNVLPTQRPPPAWHVFVEQFVHFFAIMLWVASGLAFVAGLSELGVAIALVVVVNGVFAFVQEYRAERAAERLRDLLPERVTVRRDGTTREIDATELVVDDVVLLGPGDRVSADLEIVDSHGLQLDISLLTGESVPESVAAGETAYAGTFVVEGEATGTVQATGSETRLGEIAALTRARERPETPLHHEIDRLVRVIAIVAVVVGGVFFAVSVALGTDPGVGILFAIGVTVALVPEGLLPSVTMSLAVGAKRLATENALVRRLESVETLGSTTFICTDKTGTLTQNQMAVVEAWTPMGRARIEGDGYEPTGTVDADDGTRPVLRDLGTVVARCSTGDVEKRDDEWVAHGDPMEAALVAFARRLDVNVPERTRANPDVRRFPFDPRRRRTSVLTQDRLLVMGAPEAVISRTRHGGDDARAAVAKMAERGLRVLAVATRPADDVPVDDDLESIETDLDLVGVVGLEDPPRPGVATAVTASKNASVRTAMITGDHPTTARAIAEEVGLLADEGLVVDGDDLPEDDQVLGAILDRDGVVVSRVSPEDKLRIARALQNRGHVVAMTGDGVNDGPALQEADVGVAMGRSGTDVAREAADLVLLDDNFETIVNAIKQGRATFYNIKRFLTYHLTDNVAQLTPFVVWALAAGQFPLALGILQILALDIGTDLLPALALGSEPPSEDVLRQPLEAEHLIDETVLGRAFGVLGPTEATVEMTAFVVALATFGWTPGGEFPAQPGLLAASGAAFTAVVVGQMANAFACRSTTKWPGVLGWTSNRLLVGAVGVELLTLLVFLFIGPIARILGHAPPPLEGALVALLAAPAILLVDAIHKRWRVRRNDHGSE</sequence>
<dbReference type="InterPro" id="IPR044492">
    <property type="entry name" value="P_typ_ATPase_HD_dom"/>
</dbReference>
<evidence type="ECO:0000313" key="11">
    <source>
        <dbReference type="EMBL" id="MFC4248036.1"/>
    </source>
</evidence>
<dbReference type="EMBL" id="JBHSDJ010000112">
    <property type="protein sequence ID" value="MFC4248036.1"/>
    <property type="molecule type" value="Genomic_DNA"/>
</dbReference>
<evidence type="ECO:0000256" key="7">
    <source>
        <dbReference type="ARBA" id="ARBA00022989"/>
    </source>
</evidence>
<keyword evidence="5" id="KW-0067">ATP-binding</keyword>
<dbReference type="GO" id="GO:0005524">
    <property type="term" value="F:ATP binding"/>
    <property type="evidence" value="ECO:0007669"/>
    <property type="project" value="UniProtKB-KW"/>
</dbReference>
<organism evidence="11 12">
    <name type="scientific">Natribaculum luteum</name>
    <dbReference type="NCBI Taxonomy" id="1586232"/>
    <lineage>
        <taxon>Archaea</taxon>
        <taxon>Methanobacteriati</taxon>
        <taxon>Methanobacteriota</taxon>
        <taxon>Stenosarchaea group</taxon>
        <taxon>Halobacteria</taxon>
        <taxon>Halobacteriales</taxon>
        <taxon>Natrialbaceae</taxon>
        <taxon>Natribaculum</taxon>
    </lineage>
</organism>
<dbReference type="PANTHER" id="PTHR43294:SF21">
    <property type="entry name" value="CATION TRANSPORTING ATPASE"/>
    <property type="match status" value="1"/>
</dbReference>
<dbReference type="InterPro" id="IPR059000">
    <property type="entry name" value="ATPase_P-type_domA"/>
</dbReference>
<keyword evidence="4" id="KW-0547">Nucleotide-binding</keyword>
<dbReference type="Pfam" id="PF00122">
    <property type="entry name" value="E1-E2_ATPase"/>
    <property type="match status" value="1"/>
</dbReference>
<evidence type="ECO:0000256" key="5">
    <source>
        <dbReference type="ARBA" id="ARBA00022840"/>
    </source>
</evidence>
<dbReference type="GO" id="GO:0005886">
    <property type="term" value="C:plasma membrane"/>
    <property type="evidence" value="ECO:0007669"/>
    <property type="project" value="UniProtKB-SubCell"/>
</dbReference>
<evidence type="ECO:0000256" key="1">
    <source>
        <dbReference type="ARBA" id="ARBA00004651"/>
    </source>
</evidence>
<dbReference type="InterPro" id="IPR018303">
    <property type="entry name" value="ATPase_P-typ_P_site"/>
</dbReference>
<gene>
    <name evidence="11" type="ORF">ACFOZ7_13975</name>
</gene>
<keyword evidence="7 9" id="KW-1133">Transmembrane helix</keyword>